<reference evidence="1 2" key="1">
    <citation type="submission" date="2012-10" db="EMBL/GenBank/DDBJ databases">
        <title>Genome sequence of Vibrio Cholerae HENC-02.</title>
        <authorList>
            <person name="Eppinger M."/>
            <person name="Hasan N.A."/>
            <person name="Sengamalay N."/>
            <person name="Hine E."/>
            <person name="Su Q."/>
            <person name="Daugherty S.C."/>
            <person name="Young S."/>
            <person name="Sadzewicz L."/>
            <person name="Tallon L."/>
            <person name="Cebula T.A."/>
            <person name="Ravel J."/>
            <person name="Colwell R.R."/>
        </authorList>
    </citation>
    <scope>NUCLEOTIDE SEQUENCE [LARGE SCALE GENOMIC DNA]</scope>
    <source>
        <strain evidence="1 2">HENC-02</strain>
    </source>
</reference>
<accession>A0A454CUS7</accession>
<sequence length="10" mass="1256">MCQQKSYRIV</sequence>
<comment type="caution">
    <text evidence="1">The sequence shown here is derived from an EMBL/GenBank/DDBJ whole genome shotgun (WGS) entry which is preliminary data.</text>
</comment>
<organism evidence="1 2">
    <name type="scientific">Vibrio harveyi</name>
    <name type="common">Beneckea harveyi</name>
    <dbReference type="NCBI Taxonomy" id="669"/>
    <lineage>
        <taxon>Bacteria</taxon>
        <taxon>Pseudomonadati</taxon>
        <taxon>Pseudomonadota</taxon>
        <taxon>Gammaproteobacteria</taxon>
        <taxon>Vibrionales</taxon>
        <taxon>Vibrionaceae</taxon>
        <taxon>Vibrio</taxon>
    </lineage>
</organism>
<evidence type="ECO:0000313" key="1">
    <source>
        <dbReference type="EMBL" id="EKM30166.1"/>
    </source>
</evidence>
<feature type="non-terminal residue" evidence="1">
    <location>
        <position position="10"/>
    </location>
</feature>
<proteinExistence type="predicted"/>
<name>A0A454CUS7_VIBHA</name>
<dbReference type="Proteomes" id="UP000008367">
    <property type="component" value="Unassembled WGS sequence"/>
</dbReference>
<dbReference type="EMBL" id="AJSR01001760">
    <property type="protein sequence ID" value="EKM30166.1"/>
    <property type="molecule type" value="Genomic_DNA"/>
</dbReference>
<gene>
    <name evidence="1" type="ORF">VCHENC02_4090A</name>
</gene>
<protein>
    <submittedName>
        <fullName evidence="1">Uncharacterized protein</fullName>
    </submittedName>
</protein>
<evidence type="ECO:0000313" key="2">
    <source>
        <dbReference type="Proteomes" id="UP000008367"/>
    </source>
</evidence>